<dbReference type="eggNOG" id="COG1396">
    <property type="taxonomic scope" value="Bacteria"/>
</dbReference>
<accession>A0A081NZC6</accession>
<proteinExistence type="predicted"/>
<reference evidence="3 4" key="1">
    <citation type="submission" date="2014-06" db="EMBL/GenBank/DDBJ databases">
        <title>Draft genome sequence of Paenibacillus sp. MSt1.</title>
        <authorList>
            <person name="Aw Y.K."/>
            <person name="Ong K.S."/>
            <person name="Gan H.M."/>
            <person name="Lee S.M."/>
        </authorList>
    </citation>
    <scope>NUCLEOTIDE SEQUENCE [LARGE SCALE GENOMIC DNA]</scope>
    <source>
        <strain evidence="3 4">MSt1</strain>
    </source>
</reference>
<feature type="domain" description="HTH cro/C1-type" evidence="2">
    <location>
        <begin position="8"/>
        <end position="62"/>
    </location>
</feature>
<dbReference type="Proteomes" id="UP000028123">
    <property type="component" value="Unassembled WGS sequence"/>
</dbReference>
<dbReference type="InterPro" id="IPR014710">
    <property type="entry name" value="RmlC-like_jellyroll"/>
</dbReference>
<dbReference type="RefSeq" id="WP_036687259.1">
    <property type="nucleotide sequence ID" value="NZ_JNVM01000019.1"/>
</dbReference>
<evidence type="ECO:0000256" key="1">
    <source>
        <dbReference type="ARBA" id="ARBA00023125"/>
    </source>
</evidence>
<dbReference type="EMBL" id="JNVM01000019">
    <property type="protein sequence ID" value="KEQ23799.1"/>
    <property type="molecule type" value="Genomic_DNA"/>
</dbReference>
<dbReference type="InterPro" id="IPR011051">
    <property type="entry name" value="RmlC_Cupin_sf"/>
</dbReference>
<dbReference type="Pfam" id="PF01381">
    <property type="entry name" value="HTH_3"/>
    <property type="match status" value="1"/>
</dbReference>
<dbReference type="OrthoDB" id="34624at2"/>
<organism evidence="3 4">
    <name type="scientific">Paenibacillus tyrfis</name>
    <dbReference type="NCBI Taxonomy" id="1501230"/>
    <lineage>
        <taxon>Bacteria</taxon>
        <taxon>Bacillati</taxon>
        <taxon>Bacillota</taxon>
        <taxon>Bacilli</taxon>
        <taxon>Bacillales</taxon>
        <taxon>Paenibacillaceae</taxon>
        <taxon>Paenibacillus</taxon>
    </lineage>
</organism>
<dbReference type="PROSITE" id="PS50943">
    <property type="entry name" value="HTH_CROC1"/>
    <property type="match status" value="1"/>
</dbReference>
<dbReference type="GO" id="GO:0005829">
    <property type="term" value="C:cytosol"/>
    <property type="evidence" value="ECO:0007669"/>
    <property type="project" value="TreeGrafter"/>
</dbReference>
<dbReference type="CDD" id="cd00093">
    <property type="entry name" value="HTH_XRE"/>
    <property type="match status" value="1"/>
</dbReference>
<name>A0A081NZC6_9BACL</name>
<evidence type="ECO:0000259" key="2">
    <source>
        <dbReference type="PROSITE" id="PS50943"/>
    </source>
</evidence>
<gene>
    <name evidence="3" type="ORF">ET33_12230</name>
</gene>
<dbReference type="SUPFAM" id="SSF47413">
    <property type="entry name" value="lambda repressor-like DNA-binding domains"/>
    <property type="match status" value="1"/>
</dbReference>
<dbReference type="Gene3D" id="2.60.120.10">
    <property type="entry name" value="Jelly Rolls"/>
    <property type="match status" value="1"/>
</dbReference>
<dbReference type="InterPro" id="IPR050807">
    <property type="entry name" value="TransReg_Diox_bact_type"/>
</dbReference>
<dbReference type="Pfam" id="PF07883">
    <property type="entry name" value="Cupin_2"/>
    <property type="match status" value="1"/>
</dbReference>
<keyword evidence="4" id="KW-1185">Reference proteome</keyword>
<dbReference type="SMART" id="SM00530">
    <property type="entry name" value="HTH_XRE"/>
    <property type="match status" value="1"/>
</dbReference>
<evidence type="ECO:0000313" key="3">
    <source>
        <dbReference type="EMBL" id="KEQ23799.1"/>
    </source>
</evidence>
<dbReference type="PANTHER" id="PTHR46797:SF1">
    <property type="entry name" value="METHYLPHOSPHONATE SYNTHASE"/>
    <property type="match status" value="1"/>
</dbReference>
<sequence length="181" mass="20157">MNSIGEVIRGTRKKQKLTLKEIAKAASISLSFLSEIERDKANPSISVLKRIANALNVNFTDLFGEEKRSIVVRNNERKPLVHSESSRITWYALSQGSNNKMGPIWGVLEEGATSGDISVGHSEGEEFLFIHSGCLEFVLGNERYILNEGDSIYYDARVPHSYKNIWKGETLLIAVSAPPTF</sequence>
<dbReference type="GO" id="GO:0003700">
    <property type="term" value="F:DNA-binding transcription factor activity"/>
    <property type="evidence" value="ECO:0007669"/>
    <property type="project" value="TreeGrafter"/>
</dbReference>
<dbReference type="PANTHER" id="PTHR46797">
    <property type="entry name" value="HTH-TYPE TRANSCRIPTIONAL REGULATOR"/>
    <property type="match status" value="1"/>
</dbReference>
<protein>
    <submittedName>
        <fullName evidence="3">XRE family transcriptional regulator</fullName>
    </submittedName>
</protein>
<dbReference type="GO" id="GO:0003677">
    <property type="term" value="F:DNA binding"/>
    <property type="evidence" value="ECO:0007669"/>
    <property type="project" value="UniProtKB-KW"/>
</dbReference>
<dbReference type="Gene3D" id="1.10.260.40">
    <property type="entry name" value="lambda repressor-like DNA-binding domains"/>
    <property type="match status" value="1"/>
</dbReference>
<dbReference type="CDD" id="cd02209">
    <property type="entry name" value="cupin_XRE_C"/>
    <property type="match status" value="1"/>
</dbReference>
<dbReference type="SUPFAM" id="SSF51182">
    <property type="entry name" value="RmlC-like cupins"/>
    <property type="match status" value="1"/>
</dbReference>
<dbReference type="AlphaFoldDB" id="A0A081NZC6"/>
<dbReference type="InterPro" id="IPR013096">
    <property type="entry name" value="Cupin_2"/>
</dbReference>
<evidence type="ECO:0000313" key="4">
    <source>
        <dbReference type="Proteomes" id="UP000028123"/>
    </source>
</evidence>
<dbReference type="InterPro" id="IPR010982">
    <property type="entry name" value="Lambda_DNA-bd_dom_sf"/>
</dbReference>
<comment type="caution">
    <text evidence="3">The sequence shown here is derived from an EMBL/GenBank/DDBJ whole genome shotgun (WGS) entry which is preliminary data.</text>
</comment>
<dbReference type="InterPro" id="IPR001387">
    <property type="entry name" value="Cro/C1-type_HTH"/>
</dbReference>
<keyword evidence="1" id="KW-0238">DNA-binding</keyword>